<accession>A7VW81</accession>
<protein>
    <submittedName>
        <fullName evidence="1">Uncharacterized protein</fullName>
    </submittedName>
</protein>
<reference evidence="1 2" key="2">
    <citation type="submission" date="2007-08" db="EMBL/GenBank/DDBJ databases">
        <authorList>
            <person name="Fulton L."/>
            <person name="Clifton S."/>
            <person name="Fulton B."/>
            <person name="Xu J."/>
            <person name="Minx P."/>
            <person name="Pepin K.H."/>
            <person name="Johnson M."/>
            <person name="Thiruvilangam P."/>
            <person name="Bhonagiri V."/>
            <person name="Nash W.E."/>
            <person name="Wang C."/>
            <person name="Mardis E.R."/>
            <person name="Wilson R.K."/>
        </authorList>
    </citation>
    <scope>NUCLEOTIDE SEQUENCE [LARGE SCALE GENOMIC DNA]</scope>
    <source>
        <strain evidence="1 2">DSM 753</strain>
    </source>
</reference>
<reference evidence="1 2" key="1">
    <citation type="submission" date="2007-08" db="EMBL/GenBank/DDBJ databases">
        <title>Draft genome sequence of Clostridium leptum (DSM 753).</title>
        <authorList>
            <person name="Sudarsanam P."/>
            <person name="Ley R."/>
            <person name="Guruge J."/>
            <person name="Turnbaugh P.J."/>
            <person name="Mahowald M."/>
            <person name="Liep D."/>
            <person name="Gordon J."/>
        </authorList>
    </citation>
    <scope>NUCLEOTIDE SEQUENCE [LARGE SCALE GENOMIC DNA]</scope>
    <source>
        <strain evidence="1 2">DSM 753</strain>
    </source>
</reference>
<dbReference type="EMBL" id="ABCB02000020">
    <property type="protein sequence ID" value="EDO60028.1"/>
    <property type="molecule type" value="Genomic_DNA"/>
</dbReference>
<dbReference type="Proteomes" id="UP000003490">
    <property type="component" value="Unassembled WGS sequence"/>
</dbReference>
<gene>
    <name evidence="1" type="ORF">CLOLEP_02845</name>
</gene>
<dbReference type="HOGENOM" id="CLU_3364279_0_0_9"/>
<evidence type="ECO:0000313" key="2">
    <source>
        <dbReference type="Proteomes" id="UP000003490"/>
    </source>
</evidence>
<evidence type="ECO:0000313" key="1">
    <source>
        <dbReference type="EMBL" id="EDO60028.1"/>
    </source>
</evidence>
<name>A7VW81_9FIRM</name>
<sequence>MAHSSSLASPFTVEDRKRVESRWGFSTLSQESLSA</sequence>
<proteinExistence type="predicted"/>
<dbReference type="AlphaFoldDB" id="A7VW81"/>
<organism evidence="1 2">
    <name type="scientific">[Clostridium] leptum DSM 753</name>
    <dbReference type="NCBI Taxonomy" id="428125"/>
    <lineage>
        <taxon>Bacteria</taxon>
        <taxon>Bacillati</taxon>
        <taxon>Bacillota</taxon>
        <taxon>Clostridia</taxon>
        <taxon>Eubacteriales</taxon>
        <taxon>Oscillospiraceae</taxon>
        <taxon>Oscillospiraceae incertae sedis</taxon>
    </lineage>
</organism>
<comment type="caution">
    <text evidence="1">The sequence shown here is derived from an EMBL/GenBank/DDBJ whole genome shotgun (WGS) entry which is preliminary data.</text>
</comment>